<dbReference type="GO" id="GO:0018759">
    <property type="term" value="F:methenyltetrahydromethanopterin cyclohydrolase activity"/>
    <property type="evidence" value="ECO:0007669"/>
    <property type="project" value="UniProtKB-UniRule"/>
</dbReference>
<name>A0A2U8FXA9_9BURK</name>
<protein>
    <recommendedName>
        <fullName evidence="6 12">Methenyltetrahydromethanopterin cyclohydrolase</fullName>
        <ecNumber evidence="5 12">3.5.4.27</ecNumber>
    </recommendedName>
    <alternativeName>
        <fullName evidence="10 12">Methenyl-H4MPT cyclohydrolase</fullName>
    </alternativeName>
</protein>
<evidence type="ECO:0000256" key="7">
    <source>
        <dbReference type="ARBA" id="ARBA00022490"/>
    </source>
</evidence>
<dbReference type="EC" id="3.5.4.27" evidence="5 12"/>
<reference evidence="13 14" key="1">
    <citation type="submission" date="2018-05" db="EMBL/GenBank/DDBJ databases">
        <title>complete genome sequence of Aquabacterium olei NBRC 110486.</title>
        <authorList>
            <person name="Tang B."/>
            <person name="Chang J."/>
            <person name="Zhang L."/>
            <person name="Yang H."/>
        </authorList>
    </citation>
    <scope>NUCLEOTIDE SEQUENCE [LARGE SCALE GENOMIC DNA]</scope>
    <source>
        <strain evidence="13 14">NBRC 110486</strain>
        <plasmid evidence="14">ptb101</plasmid>
    </source>
</reference>
<evidence type="ECO:0000256" key="3">
    <source>
        <dbReference type="ARBA" id="ARBA00005087"/>
    </source>
</evidence>
<dbReference type="GO" id="GO:0006730">
    <property type="term" value="P:one-carbon metabolic process"/>
    <property type="evidence" value="ECO:0007669"/>
    <property type="project" value="UniProtKB-UniRule"/>
</dbReference>
<dbReference type="GO" id="GO:0046294">
    <property type="term" value="P:formaldehyde catabolic process"/>
    <property type="evidence" value="ECO:0007669"/>
    <property type="project" value="UniProtKB-UniRule"/>
</dbReference>
<dbReference type="CDD" id="cd00545">
    <property type="entry name" value="MCH"/>
    <property type="match status" value="1"/>
</dbReference>
<dbReference type="Proteomes" id="UP000244892">
    <property type="component" value="Plasmid pTB101"/>
</dbReference>
<dbReference type="KEGG" id="aon:DEH84_18995"/>
<comment type="pathway">
    <text evidence="3 12">One-carbon metabolism; formaldehyde degradation; formate from formaldehyde (H(4)MPT route): step 3/5.</text>
</comment>
<comment type="function">
    <text evidence="1 12">Catalyzes the hydrolysis of methenyl-H(4)MPT(+) to 5-formyl-H(4)MPT.</text>
</comment>
<dbReference type="GO" id="GO:0005737">
    <property type="term" value="C:cytoplasm"/>
    <property type="evidence" value="ECO:0007669"/>
    <property type="project" value="UniProtKB-SubCell"/>
</dbReference>
<evidence type="ECO:0000256" key="6">
    <source>
        <dbReference type="ARBA" id="ARBA00020597"/>
    </source>
</evidence>
<dbReference type="UniPathway" id="UPA00562">
    <property type="reaction ID" value="UER00703"/>
</dbReference>
<evidence type="ECO:0000256" key="2">
    <source>
        <dbReference type="ARBA" id="ARBA00004496"/>
    </source>
</evidence>
<accession>A0A2U8FXA9</accession>
<comment type="similarity">
    <text evidence="4 12">Belongs to the MCH family.</text>
</comment>
<dbReference type="InterPro" id="IPR003209">
    <property type="entry name" value="METHMP_CycHdrlase"/>
</dbReference>
<keyword evidence="13" id="KW-0614">Plasmid</keyword>
<dbReference type="RefSeq" id="WP_109038772.1">
    <property type="nucleotide sequence ID" value="NZ_CP029211.1"/>
</dbReference>
<dbReference type="AlphaFoldDB" id="A0A2U8FXA9"/>
<sequence length="331" mass="35573">MSALPLTPEHLSLNRLAEPLVDQLLDEADTLGLSVHVNDRGTRLVDAGLAVPGSLDAGLLVARICMANLGQIQLRHLPQAGWPTWVEIDSAHPVLACLGSQYAGWSLSASKEETGGKRFFALGSGPARALAGKEALFDELRYQDRADRGVLVLEVDRVPPTVVIDKILADCHLPADGLTLIVTPTTSPAGTTQVVARALEVALHKAHELHFPLENIVHGRALAPLPVPSPDGLQAMGRTNDAILYGGQVHLTVRCDDDEARQLAMALPSSNSPAYGRSFADVFEAAGFDFYQIDPALFAPAEVWVSNQQSGHTFHAGQCDMGLLRQQWLKE</sequence>
<dbReference type="HAMAP" id="MF_00486">
    <property type="entry name" value="McH"/>
    <property type="match status" value="1"/>
</dbReference>
<dbReference type="Gene3D" id="3.10.340.11">
    <property type="entry name" value="Methenyltetrahydromethanopterin Cyclohydrolase, Chain A, domain 1"/>
    <property type="match status" value="1"/>
</dbReference>
<keyword evidence="14" id="KW-1185">Reference proteome</keyword>
<gene>
    <name evidence="12" type="primary">mch</name>
    <name evidence="13" type="ORF">DEH84_18995</name>
</gene>
<evidence type="ECO:0000256" key="1">
    <source>
        <dbReference type="ARBA" id="ARBA00004058"/>
    </source>
</evidence>
<organism evidence="13 14">
    <name type="scientific">Aquabacterium olei</name>
    <dbReference type="NCBI Taxonomy" id="1296669"/>
    <lineage>
        <taxon>Bacteria</taxon>
        <taxon>Pseudomonadati</taxon>
        <taxon>Pseudomonadota</taxon>
        <taxon>Betaproteobacteria</taxon>
        <taxon>Burkholderiales</taxon>
        <taxon>Aquabacterium</taxon>
    </lineage>
</organism>
<evidence type="ECO:0000256" key="9">
    <source>
        <dbReference type="ARBA" id="ARBA00022801"/>
    </source>
</evidence>
<evidence type="ECO:0000256" key="11">
    <source>
        <dbReference type="ARBA" id="ARBA00048684"/>
    </source>
</evidence>
<dbReference type="Pfam" id="PF02289">
    <property type="entry name" value="MCH"/>
    <property type="match status" value="1"/>
</dbReference>
<dbReference type="SUPFAM" id="SSF56199">
    <property type="entry name" value="Methenyltetrahydromethanopterin cyclohydrolase"/>
    <property type="match status" value="1"/>
</dbReference>
<dbReference type="Gene3D" id="3.30.1030.10">
    <property type="entry name" value="Methenyltetrahydromethanopterin Cyclohydrolase, Chain A, domain 2"/>
    <property type="match status" value="1"/>
</dbReference>
<evidence type="ECO:0000256" key="5">
    <source>
        <dbReference type="ARBA" id="ARBA00012765"/>
    </source>
</evidence>
<evidence type="ECO:0000256" key="10">
    <source>
        <dbReference type="ARBA" id="ARBA00030468"/>
    </source>
</evidence>
<evidence type="ECO:0000313" key="14">
    <source>
        <dbReference type="Proteomes" id="UP000244892"/>
    </source>
</evidence>
<keyword evidence="7 12" id="KW-0963">Cytoplasm</keyword>
<evidence type="ECO:0000256" key="8">
    <source>
        <dbReference type="ARBA" id="ARBA00022563"/>
    </source>
</evidence>
<dbReference type="NCBIfam" id="TIGR03120">
    <property type="entry name" value="one_C_mch"/>
    <property type="match status" value="1"/>
</dbReference>
<keyword evidence="8 12" id="KW-0554">One-carbon metabolism</keyword>
<proteinExistence type="inferred from homology"/>
<comment type="catalytic activity">
    <reaction evidence="11 12">
        <text>5,10-methenyl-5,6,7,8-tetrahydromethanopterin + H2O = N(5)-formyl-5,6,7,8-tetrahydromethanopterin + H(+)</text>
        <dbReference type="Rhea" id="RHEA:19053"/>
        <dbReference type="ChEBI" id="CHEBI:15377"/>
        <dbReference type="ChEBI" id="CHEBI:15378"/>
        <dbReference type="ChEBI" id="CHEBI:58018"/>
        <dbReference type="ChEBI" id="CHEBI:58337"/>
        <dbReference type="EC" id="3.5.4.27"/>
    </reaction>
</comment>
<evidence type="ECO:0000313" key="13">
    <source>
        <dbReference type="EMBL" id="AWI55663.1"/>
    </source>
</evidence>
<evidence type="ECO:0000256" key="12">
    <source>
        <dbReference type="HAMAP-Rule" id="MF_00486"/>
    </source>
</evidence>
<evidence type="ECO:0000256" key="4">
    <source>
        <dbReference type="ARBA" id="ARBA00006902"/>
    </source>
</evidence>
<dbReference type="OrthoDB" id="241529at2"/>
<geneLocation type="plasmid" evidence="14">
    <name>ptb101</name>
</geneLocation>
<keyword evidence="9 12" id="KW-0378">Hydrolase</keyword>
<dbReference type="EMBL" id="CP029211">
    <property type="protein sequence ID" value="AWI55663.1"/>
    <property type="molecule type" value="Genomic_DNA"/>
</dbReference>
<comment type="subcellular location">
    <subcellularLocation>
        <location evidence="2 12">Cytoplasm</location>
    </subcellularLocation>
</comment>